<proteinExistence type="inferred from homology"/>
<dbReference type="GO" id="GO:0008670">
    <property type="term" value="F:2,4-dienoyl-CoA reductase (NADPH) activity"/>
    <property type="evidence" value="ECO:0007669"/>
    <property type="project" value="UniProtKB-EC"/>
</dbReference>
<protein>
    <submittedName>
        <fullName evidence="6">2,4-dienoyl-CoA reductase [NADPH]</fullName>
        <ecNumber evidence="6">1.3.1.34</ecNumber>
    </submittedName>
</protein>
<keyword evidence="3 6" id="KW-0560">Oxidoreductase</keyword>
<dbReference type="AlphaFoldDB" id="A0A0J1BLW8"/>
<dbReference type="SUPFAM" id="SSF51395">
    <property type="entry name" value="FMN-linked oxidoreductases"/>
    <property type="match status" value="1"/>
</dbReference>
<dbReference type="FunFam" id="3.20.20.70:FF:000059">
    <property type="entry name" value="N-ethylmaleimide reductase, FMN-linked"/>
    <property type="match status" value="1"/>
</dbReference>
<evidence type="ECO:0000256" key="3">
    <source>
        <dbReference type="ARBA" id="ARBA00023002"/>
    </source>
</evidence>
<feature type="domain" description="NADH:flavin oxidoreductase/NADH oxidase N-terminal" evidence="5">
    <location>
        <begin position="34"/>
        <end position="364"/>
    </location>
</feature>
<dbReference type="GO" id="GO:0005829">
    <property type="term" value="C:cytosol"/>
    <property type="evidence" value="ECO:0007669"/>
    <property type="project" value="UniProtKB-ARBA"/>
</dbReference>
<evidence type="ECO:0000313" key="6">
    <source>
        <dbReference type="EMBL" id="KLU07448.1"/>
    </source>
</evidence>
<evidence type="ECO:0000313" key="7">
    <source>
        <dbReference type="Proteomes" id="UP000036367"/>
    </source>
</evidence>
<dbReference type="Proteomes" id="UP000036367">
    <property type="component" value="Unassembled WGS sequence"/>
</dbReference>
<dbReference type="PANTHER" id="PTHR22893">
    <property type="entry name" value="NADH OXIDOREDUCTASE-RELATED"/>
    <property type="match status" value="1"/>
</dbReference>
<dbReference type="Pfam" id="PF00724">
    <property type="entry name" value="Oxidored_FMN"/>
    <property type="match status" value="1"/>
</dbReference>
<comment type="cofactor">
    <cofactor evidence="1">
        <name>FMN</name>
        <dbReference type="ChEBI" id="CHEBI:58210"/>
    </cofactor>
</comment>
<gene>
    <name evidence="6" type="ORF">RISK_000526</name>
</gene>
<accession>A0A0J1BLW8</accession>
<comment type="caution">
    <text evidence="6">The sequence shown here is derived from an EMBL/GenBank/DDBJ whole genome shotgun (WGS) entry which is preliminary data.</text>
</comment>
<sequence>MATHSDGPNRSIETNPNGSQKMNTPSSNASQSALFQPLEMGGLTLPNRIVMAPLTRARAGVERMANEMMAEYYTQRASAGLIISEATVVSEQGIGWPQSPGIYTDEMAERWKLVVDSVHRAGGRIFLQLWHTGRASHSDFHDGELPVAPSAIAIEGDGVHTPSGKKPYEVPRALETSELPGIVEDYRQAAERAKSAGFDGVEVHSANGYLLDEFLQSKSNRRDDQYGGSIENRYRLLGEVVDAVTSVWPSDRVGVRLAPNGSFNDMGSPEYVEQFTYVARQLDGYGLAYLHVMDGTGFGFHELGPAMTLADFRKVFSGTLMGNVGYTRESAEEAIVDGAADLIAFGRPFISNPDLVERFANGWPLAETADMSVWYSHDAHGYTDFPTYEAAAPEDAVKVPTACNAE</sequence>
<dbReference type="PATRIC" id="fig|595434.4.peg.510"/>
<dbReference type="EC" id="1.3.1.34" evidence="6"/>
<evidence type="ECO:0000259" key="5">
    <source>
        <dbReference type="Pfam" id="PF00724"/>
    </source>
</evidence>
<dbReference type="EMBL" id="LECT01000006">
    <property type="protein sequence ID" value="KLU07448.1"/>
    <property type="molecule type" value="Genomic_DNA"/>
</dbReference>
<dbReference type="PANTHER" id="PTHR22893:SF91">
    <property type="entry name" value="NADPH DEHYDROGENASE 2-RELATED"/>
    <property type="match status" value="1"/>
</dbReference>
<reference evidence="6" key="1">
    <citation type="submission" date="2015-05" db="EMBL/GenBank/DDBJ databases">
        <title>Permanent draft genome of Rhodopirellula islandicus K833.</title>
        <authorList>
            <person name="Kizina J."/>
            <person name="Richter M."/>
            <person name="Glockner F.O."/>
            <person name="Harder J."/>
        </authorList>
    </citation>
    <scope>NUCLEOTIDE SEQUENCE [LARGE SCALE GENOMIC DNA]</scope>
    <source>
        <strain evidence="6">K833</strain>
    </source>
</reference>
<keyword evidence="7" id="KW-1185">Reference proteome</keyword>
<dbReference type="InterPro" id="IPR001155">
    <property type="entry name" value="OxRdtase_FMN_N"/>
</dbReference>
<dbReference type="InterPro" id="IPR013785">
    <property type="entry name" value="Aldolase_TIM"/>
</dbReference>
<dbReference type="SMR" id="A0A0J1BLW8"/>
<evidence type="ECO:0000256" key="1">
    <source>
        <dbReference type="ARBA" id="ARBA00001917"/>
    </source>
</evidence>
<evidence type="ECO:0000256" key="4">
    <source>
        <dbReference type="SAM" id="MobiDB-lite"/>
    </source>
</evidence>
<organism evidence="6 7">
    <name type="scientific">Rhodopirellula islandica</name>
    <dbReference type="NCBI Taxonomy" id="595434"/>
    <lineage>
        <taxon>Bacteria</taxon>
        <taxon>Pseudomonadati</taxon>
        <taxon>Planctomycetota</taxon>
        <taxon>Planctomycetia</taxon>
        <taxon>Pirellulales</taxon>
        <taxon>Pirellulaceae</taxon>
        <taxon>Rhodopirellula</taxon>
    </lineage>
</organism>
<dbReference type="GO" id="GO:0010181">
    <property type="term" value="F:FMN binding"/>
    <property type="evidence" value="ECO:0007669"/>
    <property type="project" value="InterPro"/>
</dbReference>
<dbReference type="STRING" id="595434.RISK_000526"/>
<dbReference type="CDD" id="cd02933">
    <property type="entry name" value="OYE_like_FMN"/>
    <property type="match status" value="1"/>
</dbReference>
<dbReference type="InterPro" id="IPR045247">
    <property type="entry name" value="Oye-like"/>
</dbReference>
<evidence type="ECO:0000256" key="2">
    <source>
        <dbReference type="ARBA" id="ARBA00005979"/>
    </source>
</evidence>
<name>A0A0J1BLW8_RHOIS</name>
<dbReference type="Gene3D" id="3.20.20.70">
    <property type="entry name" value="Aldolase class I"/>
    <property type="match status" value="1"/>
</dbReference>
<feature type="region of interest" description="Disordered" evidence="4">
    <location>
        <begin position="1"/>
        <end position="30"/>
    </location>
</feature>
<comment type="similarity">
    <text evidence="2">Belongs to the NADH:flavin oxidoreductase/NADH oxidase family.</text>
</comment>